<name>A0AAU7CRC8_9BACT</name>
<dbReference type="InterPro" id="IPR007627">
    <property type="entry name" value="RNA_pol_sigma70_r2"/>
</dbReference>
<protein>
    <submittedName>
        <fullName evidence="8">Sigma-70 family RNA polymerase sigma factor</fullName>
    </submittedName>
</protein>
<proteinExistence type="inferred from homology"/>
<organism evidence="8">
    <name type="scientific">Singulisphaera sp. Ch08</name>
    <dbReference type="NCBI Taxonomy" id="3120278"/>
    <lineage>
        <taxon>Bacteria</taxon>
        <taxon>Pseudomonadati</taxon>
        <taxon>Planctomycetota</taxon>
        <taxon>Planctomycetia</taxon>
        <taxon>Isosphaerales</taxon>
        <taxon>Isosphaeraceae</taxon>
        <taxon>Singulisphaera</taxon>
    </lineage>
</organism>
<gene>
    <name evidence="8" type="ORF">V5E97_18285</name>
</gene>
<feature type="domain" description="RNA polymerase sigma factor 70 region 4 type 2" evidence="7">
    <location>
        <begin position="112"/>
        <end position="164"/>
    </location>
</feature>
<dbReference type="GO" id="GO:0016987">
    <property type="term" value="F:sigma factor activity"/>
    <property type="evidence" value="ECO:0007669"/>
    <property type="project" value="UniProtKB-KW"/>
</dbReference>
<keyword evidence="2" id="KW-0805">Transcription regulation</keyword>
<dbReference type="InterPro" id="IPR039425">
    <property type="entry name" value="RNA_pol_sigma-70-like"/>
</dbReference>
<comment type="similarity">
    <text evidence="1">Belongs to the sigma-70 factor family. ECF subfamily.</text>
</comment>
<evidence type="ECO:0000259" key="6">
    <source>
        <dbReference type="Pfam" id="PF04542"/>
    </source>
</evidence>
<evidence type="ECO:0000259" key="7">
    <source>
        <dbReference type="Pfam" id="PF08281"/>
    </source>
</evidence>
<reference evidence="8" key="1">
    <citation type="submission" date="2024-05" db="EMBL/GenBank/DDBJ databases">
        <title>Planctomycetes of the genus Singulisphaera possess chitinolytic capabilities.</title>
        <authorList>
            <person name="Ivanova A."/>
        </authorList>
    </citation>
    <scope>NUCLEOTIDE SEQUENCE</scope>
    <source>
        <strain evidence="8">Ch08T</strain>
    </source>
</reference>
<dbReference type="InterPro" id="IPR036388">
    <property type="entry name" value="WH-like_DNA-bd_sf"/>
</dbReference>
<dbReference type="Pfam" id="PF08281">
    <property type="entry name" value="Sigma70_r4_2"/>
    <property type="match status" value="1"/>
</dbReference>
<dbReference type="AlphaFoldDB" id="A0AAU7CRC8"/>
<dbReference type="InterPro" id="IPR014284">
    <property type="entry name" value="RNA_pol_sigma-70_dom"/>
</dbReference>
<dbReference type="SUPFAM" id="SSF88659">
    <property type="entry name" value="Sigma3 and sigma4 domains of RNA polymerase sigma factors"/>
    <property type="match status" value="1"/>
</dbReference>
<evidence type="ECO:0000256" key="2">
    <source>
        <dbReference type="ARBA" id="ARBA00023015"/>
    </source>
</evidence>
<keyword evidence="4" id="KW-0238">DNA-binding</keyword>
<sequence length="178" mass="20577">MPIPIDWGATLAEHDRRLRIAVSSRLGERQAVEDVMQEVALAAVAQRAPLAESGKVGPWLRQIAIRQCLLYRRRRGRQFKLLDRFVRRGEGATEEGASPNPLDWLIDIERDQKVRNALLGLPSRDVEILLLKYTEDWSYRQLAEHLGIAESALESRLHRARRRLRESLARWHQSEVSE</sequence>
<feature type="domain" description="RNA polymerase sigma-70 region 2" evidence="6">
    <location>
        <begin position="14"/>
        <end position="77"/>
    </location>
</feature>
<evidence type="ECO:0000313" key="8">
    <source>
        <dbReference type="EMBL" id="XBH07904.1"/>
    </source>
</evidence>
<evidence type="ECO:0000256" key="3">
    <source>
        <dbReference type="ARBA" id="ARBA00023082"/>
    </source>
</evidence>
<dbReference type="GO" id="GO:0003677">
    <property type="term" value="F:DNA binding"/>
    <property type="evidence" value="ECO:0007669"/>
    <property type="project" value="UniProtKB-KW"/>
</dbReference>
<dbReference type="InterPro" id="IPR013325">
    <property type="entry name" value="RNA_pol_sigma_r2"/>
</dbReference>
<accession>A0AAU7CRC8</accession>
<dbReference type="Gene3D" id="1.10.10.10">
    <property type="entry name" value="Winged helix-like DNA-binding domain superfamily/Winged helix DNA-binding domain"/>
    <property type="match status" value="1"/>
</dbReference>
<dbReference type="InterPro" id="IPR013249">
    <property type="entry name" value="RNA_pol_sigma70_r4_t2"/>
</dbReference>
<evidence type="ECO:0000256" key="5">
    <source>
        <dbReference type="ARBA" id="ARBA00023163"/>
    </source>
</evidence>
<dbReference type="EMBL" id="CP155447">
    <property type="protein sequence ID" value="XBH07904.1"/>
    <property type="molecule type" value="Genomic_DNA"/>
</dbReference>
<keyword evidence="5" id="KW-0804">Transcription</keyword>
<dbReference type="InterPro" id="IPR013324">
    <property type="entry name" value="RNA_pol_sigma_r3/r4-like"/>
</dbReference>
<dbReference type="NCBIfam" id="TIGR02937">
    <property type="entry name" value="sigma70-ECF"/>
    <property type="match status" value="1"/>
</dbReference>
<dbReference type="SUPFAM" id="SSF88946">
    <property type="entry name" value="Sigma2 domain of RNA polymerase sigma factors"/>
    <property type="match status" value="1"/>
</dbReference>
<dbReference type="Gene3D" id="1.10.1740.10">
    <property type="match status" value="1"/>
</dbReference>
<dbReference type="RefSeq" id="WP_406700741.1">
    <property type="nucleotide sequence ID" value="NZ_CP155447.1"/>
</dbReference>
<evidence type="ECO:0000256" key="1">
    <source>
        <dbReference type="ARBA" id="ARBA00010641"/>
    </source>
</evidence>
<dbReference type="PANTHER" id="PTHR43133">
    <property type="entry name" value="RNA POLYMERASE ECF-TYPE SIGMA FACTO"/>
    <property type="match status" value="1"/>
</dbReference>
<dbReference type="PANTHER" id="PTHR43133:SF8">
    <property type="entry name" value="RNA POLYMERASE SIGMA FACTOR HI_1459-RELATED"/>
    <property type="match status" value="1"/>
</dbReference>
<dbReference type="Pfam" id="PF04542">
    <property type="entry name" value="Sigma70_r2"/>
    <property type="match status" value="1"/>
</dbReference>
<evidence type="ECO:0000256" key="4">
    <source>
        <dbReference type="ARBA" id="ARBA00023125"/>
    </source>
</evidence>
<keyword evidence="3" id="KW-0731">Sigma factor</keyword>
<dbReference type="GO" id="GO:0006352">
    <property type="term" value="P:DNA-templated transcription initiation"/>
    <property type="evidence" value="ECO:0007669"/>
    <property type="project" value="InterPro"/>
</dbReference>